<dbReference type="STRING" id="3983.A0A2C9WIJ8"/>
<keyword evidence="1" id="KW-0175">Coiled coil</keyword>
<dbReference type="AlphaFoldDB" id="A0A2C9WIJ8"/>
<evidence type="ECO:0000256" key="2">
    <source>
        <dbReference type="SAM" id="MobiDB-lite"/>
    </source>
</evidence>
<dbReference type="OMA" id="DSTENCF"/>
<feature type="compositionally biased region" description="Basic and acidic residues" evidence="2">
    <location>
        <begin position="291"/>
        <end position="309"/>
    </location>
</feature>
<proteinExistence type="predicted"/>
<reference evidence="4" key="1">
    <citation type="journal article" date="2016" name="Nat. Biotechnol.">
        <title>Sequencing wild and cultivated cassava and related species reveals extensive interspecific hybridization and genetic diversity.</title>
        <authorList>
            <person name="Bredeson J.V."/>
            <person name="Lyons J.B."/>
            <person name="Prochnik S.E."/>
            <person name="Wu G.A."/>
            <person name="Ha C.M."/>
            <person name="Edsinger-Gonzales E."/>
            <person name="Grimwood J."/>
            <person name="Schmutz J."/>
            <person name="Rabbi I.Y."/>
            <person name="Egesi C."/>
            <person name="Nauluvula P."/>
            <person name="Lebot V."/>
            <person name="Ndunguru J."/>
            <person name="Mkamilo G."/>
            <person name="Bart R.S."/>
            <person name="Setter T.L."/>
            <person name="Gleadow R.M."/>
            <person name="Kulakow P."/>
            <person name="Ferguson M.E."/>
            <person name="Rounsley S."/>
            <person name="Rokhsar D.S."/>
        </authorList>
    </citation>
    <scope>NUCLEOTIDE SEQUENCE [LARGE SCALE GENOMIC DNA]</scope>
    <source>
        <strain evidence="4">cv. AM560-2</strain>
    </source>
</reference>
<comment type="caution">
    <text evidence="3">The sequence shown here is derived from an EMBL/GenBank/DDBJ whole genome shotgun (WGS) entry which is preliminary data.</text>
</comment>
<feature type="coiled-coil region" evidence="1">
    <location>
        <begin position="235"/>
        <end position="262"/>
    </location>
</feature>
<evidence type="ECO:0000313" key="4">
    <source>
        <dbReference type="Proteomes" id="UP000091857"/>
    </source>
</evidence>
<gene>
    <name evidence="3" type="ORF">MANES_01G028000v8</name>
</gene>
<dbReference type="OrthoDB" id="1701885at2759"/>
<evidence type="ECO:0000256" key="1">
    <source>
        <dbReference type="SAM" id="Coils"/>
    </source>
</evidence>
<organism evidence="3 4">
    <name type="scientific">Manihot esculenta</name>
    <name type="common">Cassava</name>
    <name type="synonym">Jatropha manihot</name>
    <dbReference type="NCBI Taxonomy" id="3983"/>
    <lineage>
        <taxon>Eukaryota</taxon>
        <taxon>Viridiplantae</taxon>
        <taxon>Streptophyta</taxon>
        <taxon>Embryophyta</taxon>
        <taxon>Tracheophyta</taxon>
        <taxon>Spermatophyta</taxon>
        <taxon>Magnoliopsida</taxon>
        <taxon>eudicotyledons</taxon>
        <taxon>Gunneridae</taxon>
        <taxon>Pentapetalae</taxon>
        <taxon>rosids</taxon>
        <taxon>fabids</taxon>
        <taxon>Malpighiales</taxon>
        <taxon>Euphorbiaceae</taxon>
        <taxon>Crotonoideae</taxon>
        <taxon>Manihoteae</taxon>
        <taxon>Manihot</taxon>
    </lineage>
</organism>
<keyword evidence="4" id="KW-1185">Reference proteome</keyword>
<dbReference type="Proteomes" id="UP000091857">
    <property type="component" value="Chromosome 1"/>
</dbReference>
<dbReference type="Gramene" id="Manes.01G028000.1.v8.1">
    <property type="protein sequence ID" value="Manes.01G028000.1.v8.1.CDS"/>
    <property type="gene ID" value="Manes.01G028000.v8.1"/>
</dbReference>
<sequence length="462" mass="52495">MDLWIVAATAGAGYVAKANYLKNSTSRISDSSLKTHSCELHSHSHPWNLLQQIRDRTCPLCRLASLSETSANFSVKRDYTTAARIKGELQLQTYENDRFFNLSNELLPEFVMQEVGFFQRLPIDWQLRGRLDGYVLKQQKLLECCHTAELCREPSRLEKCVCNSLPSAETYMEMELETQTQQLIPRKSKQHSEMGQTRLSRSRNLQGFSSDGMLFFFLGITLGMMSNSGDNRKEVDNLHELLQQTENLVHELHDELETKDQLTWKNIGSKANGDSSYITPNASSQTQESNKSAKFDSKELEDEKMKNSEAMSRIEAELEAELERLELNMKGSSLGSAYNFFQKDSNLEDFHLDKVNEQPYNLSESDNDLSGTSSAHTRAATGAVSPQDLSLRLHGVIQSRLRERITELEAALENTQKRLRAIAMESDRTIISSRDLYWKEKQSSAQIGMNFTDQVSDIDEAS</sequence>
<accession>A0A2C9WIJ8</accession>
<protein>
    <submittedName>
        <fullName evidence="3">Uncharacterized protein</fullName>
    </submittedName>
</protein>
<feature type="compositionally biased region" description="Polar residues" evidence="2">
    <location>
        <begin position="362"/>
        <end position="376"/>
    </location>
</feature>
<dbReference type="EMBL" id="CM004387">
    <property type="protein sequence ID" value="OAY59377.1"/>
    <property type="molecule type" value="Genomic_DNA"/>
</dbReference>
<dbReference type="GO" id="GO:0008356">
    <property type="term" value="P:asymmetric cell division"/>
    <property type="evidence" value="ECO:0007669"/>
    <property type="project" value="InterPro"/>
</dbReference>
<feature type="region of interest" description="Disordered" evidence="2">
    <location>
        <begin position="362"/>
        <end position="385"/>
    </location>
</feature>
<dbReference type="PANTHER" id="PTHR33476:SF29">
    <property type="match status" value="1"/>
</dbReference>
<feature type="compositionally biased region" description="Polar residues" evidence="2">
    <location>
        <begin position="273"/>
        <end position="290"/>
    </location>
</feature>
<name>A0A2C9WIJ8_MANES</name>
<feature type="coiled-coil region" evidence="1">
    <location>
        <begin position="398"/>
        <end position="425"/>
    </location>
</feature>
<feature type="region of interest" description="Disordered" evidence="2">
    <location>
        <begin position="181"/>
        <end position="200"/>
    </location>
</feature>
<evidence type="ECO:0000313" key="3">
    <source>
        <dbReference type="EMBL" id="OAY59377.1"/>
    </source>
</evidence>
<dbReference type="PANTHER" id="PTHR33476">
    <property type="entry name" value="EMB|CAB62613.1"/>
    <property type="match status" value="1"/>
</dbReference>
<dbReference type="InterPro" id="IPR040348">
    <property type="entry name" value="POLAR-like"/>
</dbReference>
<feature type="region of interest" description="Disordered" evidence="2">
    <location>
        <begin position="273"/>
        <end position="309"/>
    </location>
</feature>